<dbReference type="InterPro" id="IPR029061">
    <property type="entry name" value="THDP-binding"/>
</dbReference>
<dbReference type="SUPFAM" id="SSF52518">
    <property type="entry name" value="Thiamin diphosphate-binding fold (THDP-binding)"/>
    <property type="match status" value="1"/>
</dbReference>
<reference evidence="4" key="1">
    <citation type="submission" date="2020-01" db="EMBL/GenBank/DDBJ databases">
        <authorList>
            <person name="Meier V. D."/>
            <person name="Meier V D."/>
        </authorList>
    </citation>
    <scope>NUCLEOTIDE SEQUENCE</scope>
    <source>
        <strain evidence="4">HLG_WM_MAG_12</strain>
    </source>
</reference>
<feature type="domain" description="Thiamine pyrophosphate enzyme TPP-binding" evidence="3">
    <location>
        <begin position="51"/>
        <end position="220"/>
    </location>
</feature>
<keyword evidence="4" id="KW-0670">Pyruvate</keyword>
<dbReference type="Pfam" id="PF02775">
    <property type="entry name" value="TPP_enzyme_C"/>
    <property type="match status" value="1"/>
</dbReference>
<sequence>MSKIIKNLKQFSTANERLEGAHLLCPGCAHSIIVRELVNCTDHNLVIANATGCMEVCTAVYPYTAWDTSWIHIGFENAATSAGAIAETYKVLERKGRLNKNAENTKVLAIGGDGATYDIGFQFLSGAVERGHDFTYVCLDNEVYANTGGQRSSSTPVGASTTTTPAGSQSIGNKTTKKDMIGIMAAHGAPYVAQVAPNKWKDMIMKFQKALEINGPTFVNAMSACTTEWRFPSHQTITVSDLATDSLAFPLYEIENGVYTINYRPKNIVPIKDYLAIQGRFKHLFKPGNEHIIEEWQKRVDKKWVQLQKMEEMTNS</sequence>
<gene>
    <name evidence="4" type="ORF">HELGO_WM11018</name>
</gene>
<dbReference type="EMBL" id="CACVAW010000004">
    <property type="protein sequence ID" value="CAA6801006.1"/>
    <property type="molecule type" value="Genomic_DNA"/>
</dbReference>
<evidence type="ECO:0000259" key="3">
    <source>
        <dbReference type="Pfam" id="PF02775"/>
    </source>
</evidence>
<dbReference type="PANTHER" id="PTHR42897:SF2">
    <property type="entry name" value="PYRUVATE SYNTHASE SUBUNIT PORB"/>
    <property type="match status" value="1"/>
</dbReference>
<protein>
    <submittedName>
        <fullName evidence="4">Pyruvate:ferredoxin oxidoreductase, beta subunit (EC)</fullName>
        <ecNumber evidence="4">1.2.7.1</ecNumber>
    </submittedName>
</protein>
<dbReference type="AlphaFoldDB" id="A0A6S6S473"/>
<keyword evidence="1 4" id="KW-0560">Oxidoreductase</keyword>
<proteinExistence type="predicted"/>
<dbReference type="GO" id="GO:0030976">
    <property type="term" value="F:thiamine pyrophosphate binding"/>
    <property type="evidence" value="ECO:0007669"/>
    <property type="project" value="InterPro"/>
</dbReference>
<dbReference type="InterPro" id="IPR051479">
    <property type="entry name" value="PorB-like"/>
</dbReference>
<name>A0A6S6S473_9BACT</name>
<dbReference type="CDD" id="cd03376">
    <property type="entry name" value="TPP_PFOR_porB_like"/>
    <property type="match status" value="1"/>
</dbReference>
<accession>A0A6S6S473</accession>
<dbReference type="Gene3D" id="3.40.50.970">
    <property type="match status" value="1"/>
</dbReference>
<organism evidence="4">
    <name type="scientific">uncultured Campylobacterales bacterium</name>
    <dbReference type="NCBI Taxonomy" id="352960"/>
    <lineage>
        <taxon>Bacteria</taxon>
        <taxon>Pseudomonadati</taxon>
        <taxon>Campylobacterota</taxon>
        <taxon>Epsilonproteobacteria</taxon>
        <taxon>Campylobacterales</taxon>
        <taxon>environmental samples</taxon>
    </lineage>
</organism>
<feature type="region of interest" description="Disordered" evidence="2">
    <location>
        <begin position="148"/>
        <end position="172"/>
    </location>
</feature>
<evidence type="ECO:0000256" key="2">
    <source>
        <dbReference type="SAM" id="MobiDB-lite"/>
    </source>
</evidence>
<dbReference type="GO" id="GO:0019164">
    <property type="term" value="F:pyruvate synthase activity"/>
    <property type="evidence" value="ECO:0007669"/>
    <property type="project" value="UniProtKB-EC"/>
</dbReference>
<evidence type="ECO:0000313" key="4">
    <source>
        <dbReference type="EMBL" id="CAA6801006.1"/>
    </source>
</evidence>
<dbReference type="InterPro" id="IPR011766">
    <property type="entry name" value="TPP_enzyme_TPP-bd"/>
</dbReference>
<evidence type="ECO:0000256" key="1">
    <source>
        <dbReference type="ARBA" id="ARBA00023002"/>
    </source>
</evidence>
<dbReference type="EC" id="1.2.7.1" evidence="4"/>
<dbReference type="PANTHER" id="PTHR42897">
    <property type="entry name" value="PYRUVATE SYNTHASE SUBUNIT PORB"/>
    <property type="match status" value="1"/>
</dbReference>